<dbReference type="Pfam" id="PF02836">
    <property type="entry name" value="Glyco_hydro_2_C"/>
    <property type="match status" value="1"/>
</dbReference>
<evidence type="ECO:0000256" key="1">
    <source>
        <dbReference type="ARBA" id="ARBA00007401"/>
    </source>
</evidence>
<evidence type="ECO:0000256" key="2">
    <source>
        <dbReference type="ARBA" id="ARBA00022801"/>
    </source>
</evidence>
<dbReference type="InterPro" id="IPR051913">
    <property type="entry name" value="GH2_Domain-Containing"/>
</dbReference>
<dbReference type="PROSITE" id="PS00608">
    <property type="entry name" value="GLYCOSYL_HYDROL_F2_2"/>
    <property type="match status" value="1"/>
</dbReference>
<evidence type="ECO:0000313" key="9">
    <source>
        <dbReference type="EMBL" id="MBV4360666.1"/>
    </source>
</evidence>
<dbReference type="Pfam" id="PF00703">
    <property type="entry name" value="Glyco_hydro_2"/>
    <property type="match status" value="1"/>
</dbReference>
<feature type="domain" description="Glycoside hydrolase family 2 immunoglobulin-like beta-sandwich" evidence="4">
    <location>
        <begin position="192"/>
        <end position="293"/>
    </location>
</feature>
<dbReference type="InterPro" id="IPR006102">
    <property type="entry name" value="Ig-like_GH2"/>
</dbReference>
<dbReference type="PANTHER" id="PTHR42732:SF1">
    <property type="entry name" value="BETA-MANNOSIDASE"/>
    <property type="match status" value="1"/>
</dbReference>
<dbReference type="InterPro" id="IPR023232">
    <property type="entry name" value="Glyco_hydro_2_AS"/>
</dbReference>
<name>A0A9E2SD06_9BACT</name>
<dbReference type="RefSeq" id="WP_217795263.1">
    <property type="nucleotide sequence ID" value="NZ_JAHSPG010000018.1"/>
</dbReference>
<dbReference type="GO" id="GO:0004553">
    <property type="term" value="F:hydrolase activity, hydrolyzing O-glycosyl compounds"/>
    <property type="evidence" value="ECO:0007669"/>
    <property type="project" value="InterPro"/>
</dbReference>
<feature type="domain" description="Glycosyl hydrolases family 2 sugar binding" evidence="6">
    <location>
        <begin position="37"/>
        <end position="178"/>
    </location>
</feature>
<evidence type="ECO:0000259" key="6">
    <source>
        <dbReference type="Pfam" id="PF02837"/>
    </source>
</evidence>
<dbReference type="InterPro" id="IPR032311">
    <property type="entry name" value="DUF4982"/>
</dbReference>
<evidence type="ECO:0000259" key="4">
    <source>
        <dbReference type="Pfam" id="PF00703"/>
    </source>
</evidence>
<dbReference type="InterPro" id="IPR006103">
    <property type="entry name" value="Glyco_hydro_2_cat"/>
</dbReference>
<proteinExistence type="inferred from homology"/>
<evidence type="ECO:0000259" key="5">
    <source>
        <dbReference type="Pfam" id="PF02836"/>
    </source>
</evidence>
<dbReference type="GO" id="GO:0005975">
    <property type="term" value="P:carbohydrate metabolic process"/>
    <property type="evidence" value="ECO:0007669"/>
    <property type="project" value="InterPro"/>
</dbReference>
<dbReference type="InterPro" id="IPR040605">
    <property type="entry name" value="Glyco_hydro2_dom5"/>
</dbReference>
<dbReference type="Pfam" id="PF18565">
    <property type="entry name" value="Glyco_hydro2_C5"/>
    <property type="match status" value="1"/>
</dbReference>
<evidence type="ECO:0000256" key="3">
    <source>
        <dbReference type="ARBA" id="ARBA00023295"/>
    </source>
</evidence>
<accession>A0A9E2SD06</accession>
<gene>
    <name evidence="9" type="ORF">KTO63_26105</name>
</gene>
<dbReference type="Proteomes" id="UP000812270">
    <property type="component" value="Unassembled WGS sequence"/>
</dbReference>
<evidence type="ECO:0000313" key="10">
    <source>
        <dbReference type="Proteomes" id="UP000812270"/>
    </source>
</evidence>
<evidence type="ECO:0000259" key="8">
    <source>
        <dbReference type="Pfam" id="PF18565"/>
    </source>
</evidence>
<protein>
    <submittedName>
        <fullName evidence="9">DUF4982 domain-containing protein</fullName>
    </submittedName>
</protein>
<feature type="domain" description="DUF4982" evidence="7">
    <location>
        <begin position="631"/>
        <end position="687"/>
    </location>
</feature>
<sequence length="813" mass="90475">MKKYFQGKILVTIAVWLISFSSLSQTTRQEILFNNSWKFHYGEVSDAMSSSYSDQEWQAVQLPHDWSIEQPFSDQWASATGFLPGGIGWYRKSFTAPASWKGKVVSINFDGVYNNSEVWINGHYLGKRPSGFVPFEYELTKYLNIGGNNLIAVKADHTKFADSRWYTGSGIYRDVHLIVTEPMHIAQWGVSFTTPQVTKDIAKAKVLVVISNEKHVTGKTTVQVQLKDKTGKIAATSKQSIQSNKDNAKVNIDLTVNKPMLWSINDPALYTLQVDIFFNGKKTDEYKEQVGIRSIRFDANNGFFLNEENIKLKGVCVHDDAGVLGVAVPEEVWVRRLQELKEAGCNSLRMSHNPHAAYLYKLCDEMGFVVMDEAFDEWEAGKNKWIKGWNKGEPGKDGYHEYFKEWAERDIDAMIMRNRNHPSIIMWSIGNEIDYPNDPYSHEVLNSGRNPQIYGKGYLPDHPPASRLGELSARLVKEVKSLDTTRPVTAALAGVVMSNTTSYPASLDIVGYNYQEYRYPEDHAAYPSRVIYGSENGMAPTAWNAVDSNQYISAQYLWTGIDYMGEAGAWPTHGSGAGLLNLGGFRKPGFYIRQTMWSDKPVVYIATSRHGNSNDGKGFRGLSNEWQKGSGDSVTVHCFSNCSEAELFIDGKSLGRQTVSAPYGNVNWNVLYAPGELKVIGYKQSKEASSYVLASTGAAQKIKATVYEHPLAHKTSIKQIIVDITDANGYALYKLGNEVTVSINGKATLLGIENSNLSDTSSYKANHKTVTNGSLIVYIKEPADGSAFSVSITSPGLTPATISFDKAKNYLTK</sequence>
<keyword evidence="2" id="KW-0378">Hydrolase</keyword>
<comment type="similarity">
    <text evidence="1">Belongs to the glycosyl hydrolase 2 family.</text>
</comment>
<dbReference type="PANTHER" id="PTHR42732">
    <property type="entry name" value="BETA-GALACTOSIDASE"/>
    <property type="match status" value="1"/>
</dbReference>
<organism evidence="9 10">
    <name type="scientific">Pinibacter aurantiacus</name>
    <dbReference type="NCBI Taxonomy" id="2851599"/>
    <lineage>
        <taxon>Bacteria</taxon>
        <taxon>Pseudomonadati</taxon>
        <taxon>Bacteroidota</taxon>
        <taxon>Chitinophagia</taxon>
        <taxon>Chitinophagales</taxon>
        <taxon>Chitinophagaceae</taxon>
        <taxon>Pinibacter</taxon>
    </lineage>
</organism>
<dbReference type="InterPro" id="IPR006104">
    <property type="entry name" value="Glyco_hydro_2_N"/>
</dbReference>
<keyword evidence="3" id="KW-0326">Glycosidase</keyword>
<feature type="domain" description="Glycoside hydrolase family 2" evidence="8">
    <location>
        <begin position="712"/>
        <end position="802"/>
    </location>
</feature>
<reference evidence="9" key="1">
    <citation type="submission" date="2021-06" db="EMBL/GenBank/DDBJ databases">
        <authorList>
            <person name="Huq M.A."/>
        </authorList>
    </citation>
    <scope>NUCLEOTIDE SEQUENCE</scope>
    <source>
        <strain evidence="9">MAH-26</strain>
    </source>
</reference>
<keyword evidence="10" id="KW-1185">Reference proteome</keyword>
<dbReference type="AlphaFoldDB" id="A0A9E2SD06"/>
<evidence type="ECO:0000259" key="7">
    <source>
        <dbReference type="Pfam" id="PF16355"/>
    </source>
</evidence>
<dbReference type="Pfam" id="PF16355">
    <property type="entry name" value="DUF4982"/>
    <property type="match status" value="1"/>
</dbReference>
<dbReference type="Pfam" id="PF02837">
    <property type="entry name" value="Glyco_hydro_2_N"/>
    <property type="match status" value="1"/>
</dbReference>
<comment type="caution">
    <text evidence="9">The sequence shown here is derived from an EMBL/GenBank/DDBJ whole genome shotgun (WGS) entry which is preliminary data.</text>
</comment>
<feature type="domain" description="Glycoside hydrolase family 2 catalytic" evidence="5">
    <location>
        <begin position="301"/>
        <end position="523"/>
    </location>
</feature>
<dbReference type="EMBL" id="JAHSPG010000018">
    <property type="protein sequence ID" value="MBV4360666.1"/>
    <property type="molecule type" value="Genomic_DNA"/>
</dbReference>